<organism evidence="2 3">
    <name type="scientific">Chitiniphilus purpureus</name>
    <dbReference type="NCBI Taxonomy" id="2981137"/>
    <lineage>
        <taxon>Bacteria</taxon>
        <taxon>Pseudomonadati</taxon>
        <taxon>Pseudomonadota</taxon>
        <taxon>Betaproteobacteria</taxon>
        <taxon>Neisseriales</taxon>
        <taxon>Chitinibacteraceae</taxon>
        <taxon>Chitiniphilus</taxon>
    </lineage>
</organism>
<dbReference type="EMBL" id="CP106753">
    <property type="protein sequence ID" value="UXY14512.1"/>
    <property type="molecule type" value="Genomic_DNA"/>
</dbReference>
<dbReference type="Proteomes" id="UP001061302">
    <property type="component" value="Chromosome"/>
</dbReference>
<feature type="domain" description="AAA" evidence="1">
    <location>
        <begin position="1"/>
        <end position="164"/>
    </location>
</feature>
<dbReference type="PANTHER" id="PTHR13696">
    <property type="entry name" value="P-LOOP CONTAINING NUCLEOSIDE TRIPHOSPHATE HYDROLASE"/>
    <property type="match status" value="1"/>
</dbReference>
<dbReference type="InterPro" id="IPR025669">
    <property type="entry name" value="AAA_dom"/>
</dbReference>
<gene>
    <name evidence="2" type="ORF">N8I74_14465</name>
</gene>
<dbReference type="CDD" id="cd02042">
    <property type="entry name" value="ParAB_family"/>
    <property type="match status" value="1"/>
</dbReference>
<evidence type="ECO:0000313" key="3">
    <source>
        <dbReference type="Proteomes" id="UP001061302"/>
    </source>
</evidence>
<evidence type="ECO:0000259" key="1">
    <source>
        <dbReference type="Pfam" id="PF13614"/>
    </source>
</evidence>
<dbReference type="RefSeq" id="WP_263123812.1">
    <property type="nucleotide sequence ID" value="NZ_CP106753.1"/>
</dbReference>
<dbReference type="Gene3D" id="3.40.50.300">
    <property type="entry name" value="P-loop containing nucleotide triphosphate hydrolases"/>
    <property type="match status" value="1"/>
</dbReference>
<proteinExistence type="predicted"/>
<sequence>MTIIAVFNQKGGVGKTTVTAHLAATLARNGTEPLVIDLDPQAHLTALWGLRPRPEETVLRFYQGLAPLTELARPLPCGVQFIPSHLELSKVDTQVIRHRDHVWRLKLGLAAEMLSGNGVPILIDCSPTLGPLAFSALFAADLVLVPVAADYLALNGAALLERTLAGLTRFCGRLPRRYLLNRYVSGQVTAEKVLGQLAQRYGAELLRARIHEQEVLGAAAATGEDIFSFAPESRAAADFAFLLDELAEQRLLRW</sequence>
<accession>A0ABY6DJI1</accession>
<dbReference type="PIRSF" id="PIRSF009320">
    <property type="entry name" value="Nuc_binding_HP_1000"/>
    <property type="match status" value="1"/>
</dbReference>
<keyword evidence="3" id="KW-1185">Reference proteome</keyword>
<name>A0ABY6DJI1_9NEIS</name>
<protein>
    <submittedName>
        <fullName evidence="2">ParA family protein</fullName>
    </submittedName>
</protein>
<dbReference type="Pfam" id="PF13614">
    <property type="entry name" value="AAA_31"/>
    <property type="match status" value="1"/>
</dbReference>
<dbReference type="InterPro" id="IPR027417">
    <property type="entry name" value="P-loop_NTPase"/>
</dbReference>
<dbReference type="PANTHER" id="PTHR13696:SF99">
    <property type="entry name" value="COBYRINIC ACID AC-DIAMIDE SYNTHASE"/>
    <property type="match status" value="1"/>
</dbReference>
<dbReference type="SUPFAM" id="SSF52540">
    <property type="entry name" value="P-loop containing nucleoside triphosphate hydrolases"/>
    <property type="match status" value="1"/>
</dbReference>
<reference evidence="2" key="1">
    <citation type="submission" date="2022-10" db="EMBL/GenBank/DDBJ databases">
        <title>Chitiniphilus purpureus sp. nov., a novel chitin-degrading bacterium isolated from crawfish pond sediment.</title>
        <authorList>
            <person name="Li K."/>
        </authorList>
    </citation>
    <scope>NUCLEOTIDE SEQUENCE</scope>
    <source>
        <strain evidence="2">CD1</strain>
    </source>
</reference>
<dbReference type="InterPro" id="IPR050678">
    <property type="entry name" value="DNA_Partitioning_ATPase"/>
</dbReference>
<evidence type="ECO:0000313" key="2">
    <source>
        <dbReference type="EMBL" id="UXY14512.1"/>
    </source>
</evidence>